<sequence>MTFTFILASHNVLPGIDDCLAAIRHCARPGDSLVVVDDGSTDGTGEYLDRLARIGALGLPCRIVLLGAHSCSGPALAFRLGIEQARQIPDSGAIVLVDGGGQLDPAGFAAARAHFERYEPDILYANYAVLDPVIAEVLRPQDGAAWGRIHAAPHAGTEAARTMALALEPAPWRAIYRSGFLGGMASGVSAGTGRQEDAVFHWETCLAARSFAFLDRRICFHRAGRAAAGAEASGDGFAAFTRISALLASGRAFAWEHPFAADAVVWLLTGLGRELERLEFTRCRVHAEQACAALGAIPGAIWALACDRLGAGHPIVPVGNMIRSASPADVAAHWELLALRRETQAALGTLCDLGERIAGQSATALRLLQTLSEIERFSALSEMLPRRKGKT</sequence>
<proteinExistence type="predicted"/>
<evidence type="ECO:0000313" key="2">
    <source>
        <dbReference type="EMBL" id="GHC36228.1"/>
    </source>
</evidence>
<gene>
    <name evidence="2" type="ORF">GCM10007291_42090</name>
</gene>
<dbReference type="RefSeq" id="WP_189382153.1">
    <property type="nucleotide sequence ID" value="NZ_BMYI01000019.1"/>
</dbReference>
<organism evidence="2 3">
    <name type="scientific">Gemmobacter nanjingensis</name>
    <dbReference type="NCBI Taxonomy" id="488454"/>
    <lineage>
        <taxon>Bacteria</taxon>
        <taxon>Pseudomonadati</taxon>
        <taxon>Pseudomonadota</taxon>
        <taxon>Alphaproteobacteria</taxon>
        <taxon>Rhodobacterales</taxon>
        <taxon>Paracoccaceae</taxon>
        <taxon>Gemmobacter</taxon>
    </lineage>
</organism>
<feature type="domain" description="Glycosyltransferase 2-like" evidence="1">
    <location>
        <begin position="5"/>
        <end position="127"/>
    </location>
</feature>
<dbReference type="CDD" id="cd00761">
    <property type="entry name" value="Glyco_tranf_GTA_type"/>
    <property type="match status" value="1"/>
</dbReference>
<accession>A0ABQ3FSW3</accession>
<dbReference type="Gene3D" id="3.90.550.10">
    <property type="entry name" value="Spore Coat Polysaccharide Biosynthesis Protein SpsA, Chain A"/>
    <property type="match status" value="1"/>
</dbReference>
<dbReference type="InterPro" id="IPR029044">
    <property type="entry name" value="Nucleotide-diphossugar_trans"/>
</dbReference>
<dbReference type="InterPro" id="IPR001173">
    <property type="entry name" value="Glyco_trans_2-like"/>
</dbReference>
<evidence type="ECO:0000313" key="3">
    <source>
        <dbReference type="Proteomes" id="UP000658305"/>
    </source>
</evidence>
<reference evidence="3" key="1">
    <citation type="journal article" date="2019" name="Int. J. Syst. Evol. Microbiol.">
        <title>The Global Catalogue of Microorganisms (GCM) 10K type strain sequencing project: providing services to taxonomists for standard genome sequencing and annotation.</title>
        <authorList>
            <consortium name="The Broad Institute Genomics Platform"/>
            <consortium name="The Broad Institute Genome Sequencing Center for Infectious Disease"/>
            <person name="Wu L."/>
            <person name="Ma J."/>
        </authorList>
    </citation>
    <scope>NUCLEOTIDE SEQUENCE [LARGE SCALE GENOMIC DNA]</scope>
    <source>
        <strain evidence="3">KCTC 23298</strain>
    </source>
</reference>
<protein>
    <recommendedName>
        <fullName evidence="1">Glycosyltransferase 2-like domain-containing protein</fullName>
    </recommendedName>
</protein>
<dbReference type="SUPFAM" id="SSF53448">
    <property type="entry name" value="Nucleotide-diphospho-sugar transferases"/>
    <property type="match status" value="1"/>
</dbReference>
<dbReference type="Pfam" id="PF00535">
    <property type="entry name" value="Glycos_transf_2"/>
    <property type="match status" value="1"/>
</dbReference>
<comment type="caution">
    <text evidence="2">The sequence shown here is derived from an EMBL/GenBank/DDBJ whole genome shotgun (WGS) entry which is preliminary data.</text>
</comment>
<name>A0ABQ3FSW3_9RHOB</name>
<dbReference type="EMBL" id="BMYI01000019">
    <property type="protein sequence ID" value="GHC36228.1"/>
    <property type="molecule type" value="Genomic_DNA"/>
</dbReference>
<evidence type="ECO:0000259" key="1">
    <source>
        <dbReference type="Pfam" id="PF00535"/>
    </source>
</evidence>
<dbReference type="Proteomes" id="UP000658305">
    <property type="component" value="Unassembled WGS sequence"/>
</dbReference>
<keyword evidence="3" id="KW-1185">Reference proteome</keyword>